<sequence>MTSSSPSTPWLASRFSPLLLPPALPHPFIFKRDLPTKSKLVLAVLRQPYGVPRAANNGRRSFSSVRLVGEEDEVRQAVAVPSSVPVRVAHELLQAGHRYLDVRTVDEFIAGHAVGAVNIPYMFKVGSGMARNPKFVEEVLSVFGKDDEIIVGCQSGKRSLLAAADLCSAGFTGITDIAGGYSAWVQTRLPIDQ</sequence>
<dbReference type="EMBL" id="CM037011">
    <property type="protein sequence ID" value="KAH7692355.1"/>
    <property type="molecule type" value="Genomic_DNA"/>
</dbReference>
<protein>
    <submittedName>
        <fullName evidence="1">Thiosulfate sulfurtransferase protein</fullName>
        <ecNumber evidence="1">2.8.1.1</ecNumber>
    </submittedName>
</protein>
<keyword evidence="2" id="KW-1185">Reference proteome</keyword>
<gene>
    <name evidence="1" type="ORF">IHE45_01G061600</name>
</gene>
<evidence type="ECO:0000313" key="2">
    <source>
        <dbReference type="Proteomes" id="UP000827976"/>
    </source>
</evidence>
<reference evidence="2" key="1">
    <citation type="journal article" date="2022" name="Nat. Commun.">
        <title>Chromosome evolution and the genetic basis of agronomically important traits in greater yam.</title>
        <authorList>
            <person name="Bredeson J.V."/>
            <person name="Lyons J.B."/>
            <person name="Oniyinde I.O."/>
            <person name="Okereke N.R."/>
            <person name="Kolade O."/>
            <person name="Nnabue I."/>
            <person name="Nwadili C.O."/>
            <person name="Hribova E."/>
            <person name="Parker M."/>
            <person name="Nwogha J."/>
            <person name="Shu S."/>
            <person name="Carlson J."/>
            <person name="Kariba R."/>
            <person name="Muthemba S."/>
            <person name="Knop K."/>
            <person name="Barton G.J."/>
            <person name="Sherwood A.V."/>
            <person name="Lopez-Montes A."/>
            <person name="Asiedu R."/>
            <person name="Jamnadass R."/>
            <person name="Muchugi A."/>
            <person name="Goodstein D."/>
            <person name="Egesi C.N."/>
            <person name="Featherston J."/>
            <person name="Asfaw A."/>
            <person name="Simpson G.G."/>
            <person name="Dolezel J."/>
            <person name="Hendre P.S."/>
            <person name="Van Deynze A."/>
            <person name="Kumar P.L."/>
            <person name="Obidiegwu J.E."/>
            <person name="Bhattacharjee R."/>
            <person name="Rokhsar D.S."/>
        </authorList>
    </citation>
    <scope>NUCLEOTIDE SEQUENCE [LARGE SCALE GENOMIC DNA]</scope>
    <source>
        <strain evidence="2">cv. TDa95/00328</strain>
    </source>
</reference>
<name>A0ACB7WU70_DIOAL</name>
<proteinExistence type="predicted"/>
<dbReference type="Proteomes" id="UP000827976">
    <property type="component" value="Chromosome 1"/>
</dbReference>
<evidence type="ECO:0000313" key="1">
    <source>
        <dbReference type="EMBL" id="KAH7692355.1"/>
    </source>
</evidence>
<comment type="caution">
    <text evidence="1">The sequence shown here is derived from an EMBL/GenBank/DDBJ whole genome shotgun (WGS) entry which is preliminary data.</text>
</comment>
<accession>A0ACB7WU70</accession>
<dbReference type="EC" id="2.8.1.1" evidence="1"/>
<organism evidence="1 2">
    <name type="scientific">Dioscorea alata</name>
    <name type="common">Purple yam</name>
    <dbReference type="NCBI Taxonomy" id="55571"/>
    <lineage>
        <taxon>Eukaryota</taxon>
        <taxon>Viridiplantae</taxon>
        <taxon>Streptophyta</taxon>
        <taxon>Embryophyta</taxon>
        <taxon>Tracheophyta</taxon>
        <taxon>Spermatophyta</taxon>
        <taxon>Magnoliopsida</taxon>
        <taxon>Liliopsida</taxon>
        <taxon>Dioscoreales</taxon>
        <taxon>Dioscoreaceae</taxon>
        <taxon>Dioscorea</taxon>
    </lineage>
</organism>
<keyword evidence="1" id="KW-0808">Transferase</keyword>